<keyword evidence="5" id="KW-1185">Reference proteome</keyword>
<dbReference type="GO" id="GO:0005658">
    <property type="term" value="C:alpha DNA polymerase:primase complex"/>
    <property type="evidence" value="ECO:0007669"/>
    <property type="project" value="TreeGrafter"/>
</dbReference>
<evidence type="ECO:0000313" key="4">
    <source>
        <dbReference type="EMBL" id="PUU74773.1"/>
    </source>
</evidence>
<protein>
    <recommendedName>
        <fullName evidence="3">DNA polymerase alpha subunit B OB domain-containing protein</fullName>
    </recommendedName>
</protein>
<reference evidence="4 5" key="1">
    <citation type="submission" date="2017-04" db="EMBL/GenBank/DDBJ databases">
        <title>Draft genome sequence of Tuber borchii Vittad., a whitish edible truffle.</title>
        <authorList>
            <consortium name="DOE Joint Genome Institute"/>
            <person name="Murat C."/>
            <person name="Kuo A."/>
            <person name="Barry K.W."/>
            <person name="Clum A."/>
            <person name="Dockter R.B."/>
            <person name="Fauchery L."/>
            <person name="Iotti M."/>
            <person name="Kohler A."/>
            <person name="Labutti K."/>
            <person name="Lindquist E.A."/>
            <person name="Lipzen A."/>
            <person name="Ohm R.A."/>
            <person name="Wang M."/>
            <person name="Grigoriev I.V."/>
            <person name="Zambonelli A."/>
            <person name="Martin F.M."/>
        </authorList>
    </citation>
    <scope>NUCLEOTIDE SEQUENCE [LARGE SCALE GENOMIC DNA]</scope>
    <source>
        <strain evidence="4 5">Tbo3840</strain>
    </source>
</reference>
<dbReference type="InterPro" id="IPR054300">
    <property type="entry name" value="OB_DPOA2"/>
</dbReference>
<dbReference type="PANTHER" id="PTHR23061:SF12">
    <property type="entry name" value="DNA POLYMERASE ALPHA SUBUNIT B"/>
    <property type="match status" value="1"/>
</dbReference>
<proteinExistence type="predicted"/>
<dbReference type="EMBL" id="NESQ01000274">
    <property type="protein sequence ID" value="PUU74773.1"/>
    <property type="molecule type" value="Genomic_DNA"/>
</dbReference>
<dbReference type="Proteomes" id="UP000244722">
    <property type="component" value="Unassembled WGS sequence"/>
</dbReference>
<evidence type="ECO:0000313" key="5">
    <source>
        <dbReference type="Proteomes" id="UP000244722"/>
    </source>
</evidence>
<dbReference type="Pfam" id="PF22062">
    <property type="entry name" value="OB_DPOA2"/>
    <property type="match status" value="1"/>
</dbReference>
<keyword evidence="2" id="KW-0539">Nucleus</keyword>
<dbReference type="STRING" id="42251.A0A2T6ZH03"/>
<accession>A0A2T6ZH03</accession>
<sequence>MYQKLSDASEVIDDRVDKFRDMVQEPNELANEQFGNPSTASPSEIIAVGKVDGKLSPSCVLLEASRKMGAGSRVQPK</sequence>
<evidence type="ECO:0000259" key="3">
    <source>
        <dbReference type="Pfam" id="PF22062"/>
    </source>
</evidence>
<dbReference type="InterPro" id="IPR016722">
    <property type="entry name" value="DNA_pol_alpha_bsu"/>
</dbReference>
<organism evidence="4 5">
    <name type="scientific">Tuber borchii</name>
    <name type="common">White truffle</name>
    <dbReference type="NCBI Taxonomy" id="42251"/>
    <lineage>
        <taxon>Eukaryota</taxon>
        <taxon>Fungi</taxon>
        <taxon>Dikarya</taxon>
        <taxon>Ascomycota</taxon>
        <taxon>Pezizomycotina</taxon>
        <taxon>Pezizomycetes</taxon>
        <taxon>Pezizales</taxon>
        <taxon>Tuberaceae</taxon>
        <taxon>Tuber</taxon>
    </lineage>
</organism>
<comment type="caution">
    <text evidence="4">The sequence shown here is derived from an EMBL/GenBank/DDBJ whole genome shotgun (WGS) entry which is preliminary data.</text>
</comment>
<evidence type="ECO:0000256" key="1">
    <source>
        <dbReference type="ARBA" id="ARBA00004123"/>
    </source>
</evidence>
<dbReference type="GO" id="GO:0006270">
    <property type="term" value="P:DNA replication initiation"/>
    <property type="evidence" value="ECO:0007669"/>
    <property type="project" value="TreeGrafter"/>
</dbReference>
<name>A0A2T6ZH03_TUBBO</name>
<evidence type="ECO:0000256" key="2">
    <source>
        <dbReference type="ARBA" id="ARBA00023242"/>
    </source>
</evidence>
<comment type="subcellular location">
    <subcellularLocation>
        <location evidence="1">Nucleus</location>
    </subcellularLocation>
</comment>
<gene>
    <name evidence="4" type="ORF">B9Z19DRAFT_998414</name>
</gene>
<dbReference type="PANTHER" id="PTHR23061">
    <property type="entry name" value="DNA POLYMERASE 2 ALPHA 70 KDA SUBUNIT"/>
    <property type="match status" value="1"/>
</dbReference>
<dbReference type="OrthoDB" id="336885at2759"/>
<feature type="domain" description="DNA polymerase alpha subunit B OB" evidence="3">
    <location>
        <begin position="9"/>
        <end position="75"/>
    </location>
</feature>
<dbReference type="AlphaFoldDB" id="A0A2T6ZH03"/>